<dbReference type="Pfam" id="PF01694">
    <property type="entry name" value="Rhomboid"/>
    <property type="match status" value="1"/>
</dbReference>
<evidence type="ECO:0000256" key="5">
    <source>
        <dbReference type="ARBA" id="ARBA00022989"/>
    </source>
</evidence>
<name>A0AAN7YHG7_9PEZI</name>
<sequence>MLSTHFTRPRTSLQRLLHQTQRAYHRPSNHRPHPTISDSWFTARRPPKSFTSRNPAPQPLTDLFFRRTYSQGGFPAGSSNSALRATYLLITLNLVVFAGWQYATATGNRKLTQTMHDNFTLSWRNLKEGRAWTVVTSAFSHVGLGHIFFNMFALRTFGTLISCVPGVGAAHMLFLSLGSGIAGSVAWLGQKASSTPVKQSGWFGSTTQRGGRVSEVALGASGLVMGAGAVAACLMPFAPMSLMFIPIPIPLWAITALYAAVDTYFLKSETSRIGHSAHLGGALFGMVYYFGFLRKYGGIWKMMTMRRR</sequence>
<dbReference type="PANTHER" id="PTHR43731:SF14">
    <property type="entry name" value="PRESENILIN-ASSOCIATED RHOMBOID-LIKE PROTEIN, MITOCHONDRIAL"/>
    <property type="match status" value="1"/>
</dbReference>
<dbReference type="SUPFAM" id="SSF144091">
    <property type="entry name" value="Rhomboid-like"/>
    <property type="match status" value="1"/>
</dbReference>
<comment type="similarity">
    <text evidence="2">Belongs to the peptidase S54 family.</text>
</comment>
<keyword evidence="5 7" id="KW-1133">Transmembrane helix</keyword>
<evidence type="ECO:0000313" key="9">
    <source>
        <dbReference type="EMBL" id="KAK5114363.1"/>
    </source>
</evidence>
<dbReference type="InterPro" id="IPR050925">
    <property type="entry name" value="Rhomboid_protease_S54"/>
</dbReference>
<evidence type="ECO:0000256" key="7">
    <source>
        <dbReference type="SAM" id="Phobius"/>
    </source>
</evidence>
<dbReference type="GO" id="GO:0006465">
    <property type="term" value="P:signal peptide processing"/>
    <property type="evidence" value="ECO:0007669"/>
    <property type="project" value="TreeGrafter"/>
</dbReference>
<keyword evidence="4" id="KW-0378">Hydrolase</keyword>
<dbReference type="GO" id="GO:0016020">
    <property type="term" value="C:membrane"/>
    <property type="evidence" value="ECO:0007669"/>
    <property type="project" value="UniProtKB-SubCell"/>
</dbReference>
<evidence type="ECO:0000256" key="2">
    <source>
        <dbReference type="ARBA" id="ARBA00009045"/>
    </source>
</evidence>
<protein>
    <recommendedName>
        <fullName evidence="8">Peptidase S54 rhomboid domain-containing protein</fullName>
    </recommendedName>
</protein>
<organism evidence="9 10">
    <name type="scientific">Meristemomyces frigidus</name>
    <dbReference type="NCBI Taxonomy" id="1508187"/>
    <lineage>
        <taxon>Eukaryota</taxon>
        <taxon>Fungi</taxon>
        <taxon>Dikarya</taxon>
        <taxon>Ascomycota</taxon>
        <taxon>Pezizomycotina</taxon>
        <taxon>Dothideomycetes</taxon>
        <taxon>Dothideomycetidae</taxon>
        <taxon>Mycosphaerellales</taxon>
        <taxon>Teratosphaeriaceae</taxon>
        <taxon>Meristemomyces</taxon>
    </lineage>
</organism>
<feature type="transmembrane region" description="Helical" evidence="7">
    <location>
        <begin position="166"/>
        <end position="188"/>
    </location>
</feature>
<keyword evidence="6 7" id="KW-0472">Membrane</keyword>
<evidence type="ECO:0000313" key="10">
    <source>
        <dbReference type="Proteomes" id="UP001310890"/>
    </source>
</evidence>
<dbReference type="InterPro" id="IPR035952">
    <property type="entry name" value="Rhomboid-like_sf"/>
</dbReference>
<keyword evidence="3 7" id="KW-0812">Transmembrane</keyword>
<evidence type="ECO:0000259" key="8">
    <source>
        <dbReference type="Pfam" id="PF01694"/>
    </source>
</evidence>
<feature type="transmembrane region" description="Helical" evidence="7">
    <location>
        <begin position="242"/>
        <end position="261"/>
    </location>
</feature>
<dbReference type="PANTHER" id="PTHR43731">
    <property type="entry name" value="RHOMBOID PROTEASE"/>
    <property type="match status" value="1"/>
</dbReference>
<evidence type="ECO:0000256" key="4">
    <source>
        <dbReference type="ARBA" id="ARBA00022801"/>
    </source>
</evidence>
<gene>
    <name evidence="9" type="ORF">LTR62_002615</name>
</gene>
<evidence type="ECO:0000256" key="1">
    <source>
        <dbReference type="ARBA" id="ARBA00004141"/>
    </source>
</evidence>
<feature type="transmembrane region" description="Helical" evidence="7">
    <location>
        <begin position="85"/>
        <end position="103"/>
    </location>
</feature>
<dbReference type="Gene3D" id="1.20.1540.10">
    <property type="entry name" value="Rhomboid-like"/>
    <property type="match status" value="1"/>
</dbReference>
<feature type="transmembrane region" description="Helical" evidence="7">
    <location>
        <begin position="273"/>
        <end position="293"/>
    </location>
</feature>
<feature type="transmembrane region" description="Helical" evidence="7">
    <location>
        <begin position="216"/>
        <end position="235"/>
    </location>
</feature>
<evidence type="ECO:0000256" key="3">
    <source>
        <dbReference type="ARBA" id="ARBA00022692"/>
    </source>
</evidence>
<comment type="caution">
    <text evidence="9">The sequence shown here is derived from an EMBL/GenBank/DDBJ whole genome shotgun (WGS) entry which is preliminary data.</text>
</comment>
<dbReference type="AlphaFoldDB" id="A0AAN7YHG7"/>
<dbReference type="Proteomes" id="UP001310890">
    <property type="component" value="Unassembled WGS sequence"/>
</dbReference>
<dbReference type="GO" id="GO:0004252">
    <property type="term" value="F:serine-type endopeptidase activity"/>
    <property type="evidence" value="ECO:0007669"/>
    <property type="project" value="InterPro"/>
</dbReference>
<feature type="domain" description="Peptidase S54 rhomboid" evidence="8">
    <location>
        <begin position="129"/>
        <end position="294"/>
    </location>
</feature>
<evidence type="ECO:0000256" key="6">
    <source>
        <dbReference type="ARBA" id="ARBA00023136"/>
    </source>
</evidence>
<dbReference type="InterPro" id="IPR022764">
    <property type="entry name" value="Peptidase_S54_rhomboid_dom"/>
</dbReference>
<accession>A0AAN7YHG7</accession>
<dbReference type="EMBL" id="JAVRRL010000018">
    <property type="protein sequence ID" value="KAK5114363.1"/>
    <property type="molecule type" value="Genomic_DNA"/>
</dbReference>
<comment type="subcellular location">
    <subcellularLocation>
        <location evidence="1">Membrane</location>
        <topology evidence="1">Multi-pass membrane protein</topology>
    </subcellularLocation>
</comment>
<feature type="transmembrane region" description="Helical" evidence="7">
    <location>
        <begin position="131"/>
        <end position="154"/>
    </location>
</feature>
<proteinExistence type="inferred from homology"/>
<reference evidence="9" key="1">
    <citation type="submission" date="2023-08" db="EMBL/GenBank/DDBJ databases">
        <title>Black Yeasts Isolated from many extreme environments.</title>
        <authorList>
            <person name="Coleine C."/>
            <person name="Stajich J.E."/>
            <person name="Selbmann L."/>
        </authorList>
    </citation>
    <scope>NUCLEOTIDE SEQUENCE</scope>
    <source>
        <strain evidence="9">CCFEE 5401</strain>
    </source>
</reference>